<dbReference type="Proteomes" id="UP001497457">
    <property type="component" value="Unassembled WGS sequence"/>
</dbReference>
<evidence type="ECO:0000313" key="2">
    <source>
        <dbReference type="EMBL" id="CAM0145871.1"/>
    </source>
</evidence>
<comment type="caution">
    <text evidence="2">The sequence shown here is derived from an EMBL/GenBank/DDBJ whole genome shotgun (WGS) entry which is preliminary data.</text>
</comment>
<reference evidence="2 3" key="1">
    <citation type="submission" date="2024-10" db="EMBL/GenBank/DDBJ databases">
        <authorList>
            <person name="Ryan C."/>
        </authorList>
    </citation>
    <scope>NUCLEOTIDE SEQUENCE [LARGE SCALE GENOMIC DNA]</scope>
</reference>
<feature type="region of interest" description="Disordered" evidence="1">
    <location>
        <begin position="869"/>
        <end position="899"/>
    </location>
</feature>
<feature type="region of interest" description="Disordered" evidence="1">
    <location>
        <begin position="529"/>
        <end position="554"/>
    </location>
</feature>
<accession>A0ABC9GXA7</accession>
<feature type="compositionally biased region" description="Basic and acidic residues" evidence="1">
    <location>
        <begin position="477"/>
        <end position="501"/>
    </location>
</feature>
<proteinExistence type="predicted"/>
<feature type="region of interest" description="Disordered" evidence="1">
    <location>
        <begin position="66"/>
        <end position="121"/>
    </location>
</feature>
<dbReference type="PANTHER" id="PTHR33087:SF31">
    <property type="entry name" value="OS06G0482850 PROTEIN"/>
    <property type="match status" value="1"/>
</dbReference>
<dbReference type="PANTHER" id="PTHR33087">
    <property type="entry name" value="OS07G0539200 PROTEIN"/>
    <property type="match status" value="1"/>
</dbReference>
<gene>
    <name evidence="2" type="ORF">URODEC1_LOCUS119526</name>
</gene>
<feature type="compositionally biased region" description="Basic and acidic residues" evidence="1">
    <location>
        <begin position="66"/>
        <end position="91"/>
    </location>
</feature>
<dbReference type="EMBL" id="CAXIPR030000356">
    <property type="protein sequence ID" value="CAM0145871.1"/>
    <property type="molecule type" value="Genomic_DNA"/>
</dbReference>
<evidence type="ECO:0000256" key="1">
    <source>
        <dbReference type="SAM" id="MobiDB-lite"/>
    </source>
</evidence>
<feature type="region of interest" description="Disordered" evidence="1">
    <location>
        <begin position="477"/>
        <end position="515"/>
    </location>
</feature>
<evidence type="ECO:0000313" key="3">
    <source>
        <dbReference type="Proteomes" id="UP001497457"/>
    </source>
</evidence>
<dbReference type="AlphaFoldDB" id="A0ABC9GXA7"/>
<keyword evidence="3" id="KW-1185">Reference proteome</keyword>
<organism evidence="2 3">
    <name type="scientific">Urochloa decumbens</name>
    <dbReference type="NCBI Taxonomy" id="240449"/>
    <lineage>
        <taxon>Eukaryota</taxon>
        <taxon>Viridiplantae</taxon>
        <taxon>Streptophyta</taxon>
        <taxon>Embryophyta</taxon>
        <taxon>Tracheophyta</taxon>
        <taxon>Spermatophyta</taxon>
        <taxon>Magnoliopsida</taxon>
        <taxon>Liliopsida</taxon>
        <taxon>Poales</taxon>
        <taxon>Poaceae</taxon>
        <taxon>PACMAD clade</taxon>
        <taxon>Panicoideae</taxon>
        <taxon>Panicodae</taxon>
        <taxon>Paniceae</taxon>
        <taxon>Melinidinae</taxon>
        <taxon>Urochloa</taxon>
    </lineage>
</organism>
<name>A0ABC9GXA7_9POAL</name>
<feature type="compositionally biased region" description="Gly residues" evidence="1">
    <location>
        <begin position="532"/>
        <end position="545"/>
    </location>
</feature>
<protein>
    <submittedName>
        <fullName evidence="2">Uncharacterized protein</fullName>
    </submittedName>
</protein>
<dbReference type="InterPro" id="IPR053253">
    <property type="entry name" value="Sex_diff_modulator"/>
</dbReference>
<sequence length="977" mass="105278">MSAPHERSSTPPGLTPEAFNTTIKATLSVEDGLDLAYWSSSEEESPGRDAGQALKIAKEGVGIDRLKRTEGKRSKDDAVLQDSRGDSEVRRLKAGKGPVQAEDPRACGPAPADPGPSSWVDHPRSYQEAVLRPRTFRPRFPPVSSNQQREPWLHEDSWKVQRRGVPSVWGRLGERDTVPSMFHRPGAGHTNHRARAEERRRMDPMLMEFPPGDVGMRPHVVFAAAARTQEIRDEERALELSTLVAVQRDAQVPLTCAMVLRDAPHQLGVPEHELSVEGLSRAKFLLRFGSPVRRNAALAVQAFQVGNCILNIMPWSNRIGAKVGKLKFRARVCLEGVPRHARNAAAVAQLFSNPSFIDEVDCPVEKEAERFCFNLWVWTDAPSDLALQGTLQLEAPIEHSEQYFLSMGNNEIPPIRARPAKTSDYEVLIHLDRVLDYTPPSTISRRDSFESDSSDDLPAAEYPAVFPYDWHLGLHDGDRPVRRMSVHDRLGRTTDRRDRSPPRGGNGGGGLGLRQWPPASVHAVARMPVRGGNRGAGAGSSGGHGGGRRRDGGVTAGDQMVWRVRQGGGVQGSTAVVGREQGKEDEGPAWIRAEDSFRSDDSWVQDTCREDPMLAEATGFSDHGQGKPMLPQCSVEPPMANGLLPVSDYLVGERVAATQAESVVQMDTVQNLVKGLSLQEDLVELAADPAKAYVSGSTEHAVASSASASAIAAHAAESVSELMDAPDKVVASTDGSWAQQTFELGQVCEGTADGPALLAIGPIPGAVEPIYVDGPLPGTLRADGLTATGFQTGDPLPFDLNVRCEELEGNLNLINAKHVAEGQHSATVDVRQVLGKAEGRLNKGAGGHKPPPRGLSRFAIPLSKSLLCNPPVRQRNPAPKKPGSSEVANPAKRSAQGVKFAGTDDEQATVFLMKACGIPNVSGTVDGQAQKLLGEQFVIPMQEEAVGDVREAFGLPKVGEIDVLSPLIAEAEPGNHD</sequence>